<dbReference type="EMBL" id="AFBQ01000135">
    <property type="protein sequence ID" value="EHY31626.1"/>
    <property type="molecule type" value="Genomic_DNA"/>
</dbReference>
<evidence type="ECO:0008006" key="4">
    <source>
        <dbReference type="Google" id="ProtNLM"/>
    </source>
</evidence>
<gene>
    <name evidence="2" type="ORF">HMPREF9440_00987</name>
</gene>
<dbReference type="AlphaFoldDB" id="H3KE26"/>
<reference evidence="2 3" key="1">
    <citation type="submission" date="2011-11" db="EMBL/GenBank/DDBJ databases">
        <authorList>
            <person name="Weinstock G."/>
            <person name="Sodergren E."/>
            <person name="Clifton S."/>
            <person name="Fulton L."/>
            <person name="Fulton B."/>
            <person name="Courtney L."/>
            <person name="Fronick C."/>
            <person name="Harrison M."/>
            <person name="Strong C."/>
            <person name="Farmer C."/>
            <person name="Delahaunty K."/>
            <person name="Markovic C."/>
            <person name="Hall O."/>
            <person name="Minx P."/>
            <person name="Tomlinson C."/>
            <person name="Mitreva M."/>
            <person name="Hou S."/>
            <person name="Chen J."/>
            <person name="Wollam A."/>
            <person name="Pepin K.H."/>
            <person name="Johnson M."/>
            <person name="Bhonagiri V."/>
            <person name="Zhang X."/>
            <person name="Suruliraj S."/>
            <person name="Warren W."/>
            <person name="Chinwalla A."/>
            <person name="Mardis E.R."/>
            <person name="Wilson R.K."/>
        </authorList>
    </citation>
    <scope>NUCLEOTIDE SEQUENCE [LARGE SCALE GENOMIC DNA]</scope>
    <source>
        <strain evidence="2 3">YIT 11816</strain>
    </source>
</reference>
<name>H3KE26_9BURK</name>
<sequence length="29" mass="3392">MSYFYWIMGLGFAVLLANVVEINLARRED</sequence>
<dbReference type="Proteomes" id="UP000004956">
    <property type="component" value="Unassembled WGS sequence"/>
</dbReference>
<keyword evidence="1" id="KW-0812">Transmembrane</keyword>
<dbReference type="STRING" id="762967.HMPREF9440_00987"/>
<evidence type="ECO:0000256" key="1">
    <source>
        <dbReference type="SAM" id="Phobius"/>
    </source>
</evidence>
<feature type="transmembrane region" description="Helical" evidence="1">
    <location>
        <begin position="6"/>
        <end position="25"/>
    </location>
</feature>
<keyword evidence="1" id="KW-0472">Membrane</keyword>
<accession>H3KE26</accession>
<evidence type="ECO:0000313" key="3">
    <source>
        <dbReference type="Proteomes" id="UP000004956"/>
    </source>
</evidence>
<evidence type="ECO:0000313" key="2">
    <source>
        <dbReference type="EMBL" id="EHY31626.1"/>
    </source>
</evidence>
<keyword evidence="3" id="KW-1185">Reference proteome</keyword>
<comment type="caution">
    <text evidence="2">The sequence shown here is derived from an EMBL/GenBank/DDBJ whole genome shotgun (WGS) entry which is preliminary data.</text>
</comment>
<proteinExistence type="predicted"/>
<dbReference type="HOGENOM" id="CLU_221514_0_0_4"/>
<protein>
    <recommendedName>
        <fullName evidence="4">Cyd operon protein YbgT</fullName>
    </recommendedName>
</protein>
<keyword evidence="1" id="KW-1133">Transmembrane helix</keyword>
<organism evidence="2 3">
    <name type="scientific">Sutterella parvirubra YIT 11816</name>
    <dbReference type="NCBI Taxonomy" id="762967"/>
    <lineage>
        <taxon>Bacteria</taxon>
        <taxon>Pseudomonadati</taxon>
        <taxon>Pseudomonadota</taxon>
        <taxon>Betaproteobacteria</taxon>
        <taxon>Burkholderiales</taxon>
        <taxon>Sutterellaceae</taxon>
        <taxon>Sutterella</taxon>
    </lineage>
</organism>